<dbReference type="Proteomes" id="UP000198145">
    <property type="component" value="Unassembled WGS sequence"/>
</dbReference>
<accession>A0A246F906</accession>
<dbReference type="RefSeq" id="WP_088419006.1">
    <property type="nucleotide sequence ID" value="NZ_NJBA01000005.1"/>
</dbReference>
<name>A0A246F906_PSENT</name>
<gene>
    <name evidence="1" type="ORF">CEG18_16940</name>
</gene>
<dbReference type="AlphaFoldDB" id="A0A246F906"/>
<dbReference type="InterPro" id="IPR025460">
    <property type="entry name" value="DUF4280"/>
</dbReference>
<protein>
    <recommendedName>
        <fullName evidence="3">DUF4280 domain-containing protein</fullName>
    </recommendedName>
</protein>
<organism evidence="1 2">
    <name type="scientific">Pseudomonas nitroreducens</name>
    <dbReference type="NCBI Taxonomy" id="46680"/>
    <lineage>
        <taxon>Bacteria</taxon>
        <taxon>Pseudomonadati</taxon>
        <taxon>Pseudomonadota</taxon>
        <taxon>Gammaproteobacteria</taxon>
        <taxon>Pseudomonadales</taxon>
        <taxon>Pseudomonadaceae</taxon>
        <taxon>Pseudomonas</taxon>
    </lineage>
</organism>
<dbReference type="EMBL" id="NJBA01000005">
    <property type="protein sequence ID" value="OWP50118.1"/>
    <property type="molecule type" value="Genomic_DNA"/>
</dbReference>
<sequence length="131" mass="13098">MGCPQVCSGATLQCSFGIAPSVLNVLPVNRTLTGGMPAANLQDHIPLLNILPFGMCTSLANPTVAAATAAALGVLTPMPCIPATAAPWIPGGPPTMLLGGVPALDANGTLICTWGGAIKVVFPGQVQMLIP</sequence>
<evidence type="ECO:0000313" key="1">
    <source>
        <dbReference type="EMBL" id="OWP50118.1"/>
    </source>
</evidence>
<proteinExistence type="predicted"/>
<dbReference type="Pfam" id="PF14107">
    <property type="entry name" value="DUF4280"/>
    <property type="match status" value="1"/>
</dbReference>
<dbReference type="eggNOG" id="ENOG5031DZ3">
    <property type="taxonomic scope" value="Bacteria"/>
</dbReference>
<comment type="caution">
    <text evidence="1">The sequence shown here is derived from an EMBL/GenBank/DDBJ whole genome shotgun (WGS) entry which is preliminary data.</text>
</comment>
<reference evidence="1 2" key="1">
    <citation type="submission" date="2017-06" db="EMBL/GenBank/DDBJ databases">
        <title>Draft genome of Pseudomonas nitroreducens DF05.</title>
        <authorList>
            <person name="Iyer R."/>
        </authorList>
    </citation>
    <scope>NUCLEOTIDE SEQUENCE [LARGE SCALE GENOMIC DNA]</scope>
    <source>
        <strain evidence="1 2">DF05</strain>
    </source>
</reference>
<evidence type="ECO:0000313" key="2">
    <source>
        <dbReference type="Proteomes" id="UP000198145"/>
    </source>
</evidence>
<evidence type="ECO:0008006" key="3">
    <source>
        <dbReference type="Google" id="ProtNLM"/>
    </source>
</evidence>